<organism evidence="1 2">
    <name type="scientific">Herpetosiphon geysericola</name>
    <dbReference type="NCBI Taxonomy" id="70996"/>
    <lineage>
        <taxon>Bacteria</taxon>
        <taxon>Bacillati</taxon>
        <taxon>Chloroflexota</taxon>
        <taxon>Chloroflexia</taxon>
        <taxon>Herpetosiphonales</taxon>
        <taxon>Herpetosiphonaceae</taxon>
        <taxon>Herpetosiphon</taxon>
    </lineage>
</organism>
<dbReference type="EMBL" id="LGKP01000012">
    <property type="protein sequence ID" value="KPL90276.1"/>
    <property type="molecule type" value="Genomic_DNA"/>
</dbReference>
<dbReference type="SUPFAM" id="SSF48208">
    <property type="entry name" value="Six-hairpin glycosidases"/>
    <property type="match status" value="1"/>
</dbReference>
<dbReference type="AlphaFoldDB" id="A0A0P6XZE9"/>
<sequence>MRQPAITQYIDTYWDKLVRQQPEDRKTLIGLPHTFMVPTHDPTFQEMFYWDSFFIALGLGGTRYEAAIVGMVENMAYLYQRFGVIPNASRYYFLSRSQPPFFTQLIWLAYQSKQAAGDADCATWLQSMMALAEQEHASVWLATTHPHQRQVHRGLSRYFDINYLDTLACCESGWDHSTRCNGQWMSHLPVDLNSILYLRECDFAQAARLRDDQAAAEQWQVRAAERATTMQAVFWDAASGFFYDYNYLNEELDLENPSLAGFYPLWAGWASEAQAAQVVEQWLPKFMRAGGLVTTLKTHSSYQWASPNGWAPLQWIVVEGLLRYGYQQQAREVMQAWCSLNETVFERTNAMWEKYNVVDPAGEVEGGKYGSLPGFGWSNAVYLDFKRRLDQATIERWQLGE</sequence>
<dbReference type="STRING" id="70996.SE18_06515"/>
<dbReference type="Gene3D" id="1.50.10.10">
    <property type="match status" value="2"/>
</dbReference>
<evidence type="ECO:0000313" key="2">
    <source>
        <dbReference type="Proteomes" id="UP000050277"/>
    </source>
</evidence>
<dbReference type="PANTHER" id="PTHR23403">
    <property type="entry name" value="TREHALASE"/>
    <property type="match status" value="1"/>
</dbReference>
<dbReference type="RefSeq" id="WP_054533625.1">
    <property type="nucleotide sequence ID" value="NZ_LGKP01000012.1"/>
</dbReference>
<dbReference type="GO" id="GO:0004555">
    <property type="term" value="F:alpha,alpha-trehalase activity"/>
    <property type="evidence" value="ECO:0007669"/>
    <property type="project" value="InterPro"/>
</dbReference>
<proteinExistence type="predicted"/>
<dbReference type="InterPro" id="IPR012341">
    <property type="entry name" value="6hp_glycosidase-like_sf"/>
</dbReference>
<dbReference type="PATRIC" id="fig|70996.4.peg.4655"/>
<dbReference type="OrthoDB" id="9798687at2"/>
<dbReference type="Proteomes" id="UP000050277">
    <property type="component" value="Unassembled WGS sequence"/>
</dbReference>
<gene>
    <name evidence="1" type="ORF">SE18_06515</name>
</gene>
<keyword evidence="2" id="KW-1185">Reference proteome</keyword>
<dbReference type="InterPro" id="IPR001661">
    <property type="entry name" value="Glyco_hydro_37"/>
</dbReference>
<dbReference type="Pfam" id="PF01204">
    <property type="entry name" value="Trehalase"/>
    <property type="match status" value="2"/>
</dbReference>
<protein>
    <submittedName>
        <fullName evidence="1">Alpha,alpha-trehalase</fullName>
    </submittedName>
</protein>
<dbReference type="PRINTS" id="PR00744">
    <property type="entry name" value="GLHYDRLASE37"/>
</dbReference>
<reference evidence="1 2" key="1">
    <citation type="submission" date="2015-07" db="EMBL/GenBank/DDBJ databases">
        <title>Whole genome sequence of Herpetosiphon geysericola DSM 7119.</title>
        <authorList>
            <person name="Hemp J."/>
            <person name="Ward L.M."/>
            <person name="Pace L.A."/>
            <person name="Fischer W.W."/>
        </authorList>
    </citation>
    <scope>NUCLEOTIDE SEQUENCE [LARGE SCALE GENOMIC DNA]</scope>
    <source>
        <strain evidence="1 2">DSM 7119</strain>
    </source>
</reference>
<evidence type="ECO:0000313" key="1">
    <source>
        <dbReference type="EMBL" id="KPL90276.1"/>
    </source>
</evidence>
<name>A0A0P6XZE9_9CHLR</name>
<dbReference type="InterPro" id="IPR008928">
    <property type="entry name" value="6-hairpin_glycosidase_sf"/>
</dbReference>
<comment type="caution">
    <text evidence="1">The sequence shown here is derived from an EMBL/GenBank/DDBJ whole genome shotgun (WGS) entry which is preliminary data.</text>
</comment>
<dbReference type="GO" id="GO:0005993">
    <property type="term" value="P:trehalose catabolic process"/>
    <property type="evidence" value="ECO:0007669"/>
    <property type="project" value="TreeGrafter"/>
</dbReference>
<accession>A0A0P6XZE9</accession>
<dbReference type="PANTHER" id="PTHR23403:SF1">
    <property type="entry name" value="TREHALASE"/>
    <property type="match status" value="1"/>
</dbReference>